<name>A0AAD9VFV1_ACRCE</name>
<dbReference type="AlphaFoldDB" id="A0AAD9VFV1"/>
<protein>
    <submittedName>
        <fullName evidence="2">Uncharacterized protein</fullName>
    </submittedName>
</protein>
<accession>A0AAD9VFV1</accession>
<evidence type="ECO:0000256" key="1">
    <source>
        <dbReference type="SAM" id="Coils"/>
    </source>
</evidence>
<dbReference type="EMBL" id="JARQWQ010000003">
    <property type="protein sequence ID" value="KAK2572929.1"/>
    <property type="molecule type" value="Genomic_DNA"/>
</dbReference>
<reference evidence="2" key="2">
    <citation type="journal article" date="2023" name="Science">
        <title>Genomic signatures of disease resistance in endangered staghorn corals.</title>
        <authorList>
            <person name="Vollmer S.V."/>
            <person name="Selwyn J.D."/>
            <person name="Despard B.A."/>
            <person name="Roesel C.L."/>
        </authorList>
    </citation>
    <scope>NUCLEOTIDE SEQUENCE</scope>
    <source>
        <strain evidence="2">K2</strain>
    </source>
</reference>
<proteinExistence type="predicted"/>
<keyword evidence="1" id="KW-0175">Coiled coil</keyword>
<dbReference type="Proteomes" id="UP001249851">
    <property type="component" value="Unassembled WGS sequence"/>
</dbReference>
<gene>
    <name evidence="2" type="ORF">P5673_001942</name>
</gene>
<keyword evidence="3" id="KW-1185">Reference proteome</keyword>
<sequence length="212" mass="24583">MPDEQQSFRTIKKESGSRGSDLELEQLIIAMALNDVKEIKETVDADCKTFKKEVQEIRNHLKNAKEESQALESTLSDSFKRVKNMFFFDDRPRINDVTRMECAAITVSQLDHRLITEWKFKAEEIERKVPIIADLLRMIRRELEGLGKKTKEKTDEMLKELAQLKTDAQLQHRSLKSKNEGLDKKFLEIEELIQGCCTIKKIPLSTLEGSRD</sequence>
<comment type="caution">
    <text evidence="2">The sequence shown here is derived from an EMBL/GenBank/DDBJ whole genome shotgun (WGS) entry which is preliminary data.</text>
</comment>
<organism evidence="2 3">
    <name type="scientific">Acropora cervicornis</name>
    <name type="common">Staghorn coral</name>
    <dbReference type="NCBI Taxonomy" id="6130"/>
    <lineage>
        <taxon>Eukaryota</taxon>
        <taxon>Metazoa</taxon>
        <taxon>Cnidaria</taxon>
        <taxon>Anthozoa</taxon>
        <taxon>Hexacorallia</taxon>
        <taxon>Scleractinia</taxon>
        <taxon>Astrocoeniina</taxon>
        <taxon>Acroporidae</taxon>
        <taxon>Acropora</taxon>
    </lineage>
</organism>
<feature type="coiled-coil region" evidence="1">
    <location>
        <begin position="47"/>
        <end position="81"/>
    </location>
</feature>
<evidence type="ECO:0000313" key="3">
    <source>
        <dbReference type="Proteomes" id="UP001249851"/>
    </source>
</evidence>
<evidence type="ECO:0000313" key="2">
    <source>
        <dbReference type="EMBL" id="KAK2572929.1"/>
    </source>
</evidence>
<reference evidence="2" key="1">
    <citation type="journal article" date="2023" name="G3 (Bethesda)">
        <title>Whole genome assembly and annotation of the endangered Caribbean coral Acropora cervicornis.</title>
        <authorList>
            <person name="Selwyn J.D."/>
            <person name="Vollmer S.V."/>
        </authorList>
    </citation>
    <scope>NUCLEOTIDE SEQUENCE</scope>
    <source>
        <strain evidence="2">K2</strain>
    </source>
</reference>